<dbReference type="EMBL" id="CM000913">
    <property type="protein sequence ID" value="EFG10743.1"/>
    <property type="molecule type" value="Genomic_DNA"/>
</dbReference>
<evidence type="ECO:0000313" key="3">
    <source>
        <dbReference type="Proteomes" id="UP000002357"/>
    </source>
</evidence>
<dbReference type="Proteomes" id="UP000002357">
    <property type="component" value="Chromosome"/>
</dbReference>
<gene>
    <name evidence="2" type="ORF">SCLAV_5676</name>
</gene>
<keyword evidence="3" id="KW-1185">Reference proteome</keyword>
<dbReference type="AlphaFoldDB" id="E2Q2N2"/>
<evidence type="ECO:0000256" key="1">
    <source>
        <dbReference type="SAM" id="MobiDB-lite"/>
    </source>
</evidence>
<organism evidence="2 3">
    <name type="scientific">Streptomyces clavuligerus</name>
    <dbReference type="NCBI Taxonomy" id="1901"/>
    <lineage>
        <taxon>Bacteria</taxon>
        <taxon>Bacillati</taxon>
        <taxon>Actinomycetota</taxon>
        <taxon>Actinomycetes</taxon>
        <taxon>Kitasatosporales</taxon>
        <taxon>Streptomycetaceae</taxon>
        <taxon>Streptomyces</taxon>
    </lineage>
</organism>
<sequence>MTAARDGEPFDPHSGLPACGLRARERRTTWYGLAQEYIEQRWDRTPGGTEHPGSLPPLRHVPRRGTRAHQPPALVTPRAPDGNHPRSGALFQLLEETQPLR</sequence>
<feature type="region of interest" description="Disordered" evidence="1">
    <location>
        <begin position="41"/>
        <end position="101"/>
    </location>
</feature>
<proteinExistence type="predicted"/>
<accession>E2Q2N2</accession>
<name>E2Q2N2_STRCL</name>
<reference evidence="2 3" key="1">
    <citation type="journal article" date="2010" name="Genome Biol. Evol.">
        <title>The sequence of a 1.8-mb bacterial linear plasmid reveals a rich evolutionary reservoir of secondary metabolic pathways.</title>
        <authorList>
            <person name="Medema M.H."/>
            <person name="Trefzer A."/>
            <person name="Kovalchuk A."/>
            <person name="van den Berg M."/>
            <person name="Mueller U."/>
            <person name="Heijne W."/>
            <person name="Wu L."/>
            <person name="Alam M.T."/>
            <person name="Ronning C.M."/>
            <person name="Nierman W.C."/>
            <person name="Bovenberg R.A.L."/>
            <person name="Breitling R."/>
            <person name="Takano E."/>
        </authorList>
    </citation>
    <scope>NUCLEOTIDE SEQUENCE [LARGE SCALE GENOMIC DNA]</scope>
    <source>
        <strain evidence="3">ATCC 27064 / DSM 738 / JCM 4710 / NBRC 13307 / NCIMB 12785 / NRRL 3585 / VKM Ac-602</strain>
    </source>
</reference>
<protein>
    <submittedName>
        <fullName evidence="2">Uncharacterized protein</fullName>
    </submittedName>
</protein>
<evidence type="ECO:0000313" key="2">
    <source>
        <dbReference type="EMBL" id="EFG10743.1"/>
    </source>
</evidence>